<feature type="binding site" evidence="4">
    <location>
        <position position="134"/>
    </location>
    <ligand>
        <name>substrate</name>
    </ligand>
</feature>
<evidence type="ECO:0000256" key="2">
    <source>
        <dbReference type="ARBA" id="ARBA00023239"/>
    </source>
</evidence>
<evidence type="ECO:0000313" key="6">
    <source>
        <dbReference type="Proteomes" id="UP001627154"/>
    </source>
</evidence>
<organism evidence="5 6">
    <name type="scientific">Trichogramma kaykai</name>
    <dbReference type="NCBI Taxonomy" id="54128"/>
    <lineage>
        <taxon>Eukaryota</taxon>
        <taxon>Metazoa</taxon>
        <taxon>Ecdysozoa</taxon>
        <taxon>Arthropoda</taxon>
        <taxon>Hexapoda</taxon>
        <taxon>Insecta</taxon>
        <taxon>Pterygota</taxon>
        <taxon>Neoptera</taxon>
        <taxon>Endopterygota</taxon>
        <taxon>Hymenoptera</taxon>
        <taxon>Apocrita</taxon>
        <taxon>Proctotrupomorpha</taxon>
        <taxon>Chalcidoidea</taxon>
        <taxon>Trichogrammatidae</taxon>
        <taxon>Trichogramma</taxon>
    </lineage>
</organism>
<dbReference type="InterPro" id="IPR013024">
    <property type="entry name" value="GGCT-like"/>
</dbReference>
<evidence type="ECO:0000256" key="1">
    <source>
        <dbReference type="ARBA" id="ARBA00012346"/>
    </source>
</evidence>
<dbReference type="PANTHER" id="PTHR12935:SF0">
    <property type="entry name" value="GAMMA-GLUTAMYLCYCLOTRANSFERASE"/>
    <property type="match status" value="1"/>
</dbReference>
<dbReference type="SUPFAM" id="SSF110857">
    <property type="entry name" value="Gamma-glutamyl cyclotransferase-like"/>
    <property type="match status" value="1"/>
</dbReference>
<feature type="active site" description="Proton acceptor" evidence="3">
    <location>
        <position position="82"/>
    </location>
</feature>
<protein>
    <recommendedName>
        <fullName evidence="1">gamma-glutamylcyclotransferase</fullName>
        <ecNumber evidence="1">4.3.2.9</ecNumber>
    </recommendedName>
</protein>
<dbReference type="GO" id="GO:0003839">
    <property type="term" value="F:gamma-glutamylcyclotransferase activity"/>
    <property type="evidence" value="ECO:0007669"/>
    <property type="project" value="UniProtKB-EC"/>
</dbReference>
<gene>
    <name evidence="5" type="ORF">TKK_010969</name>
</gene>
<dbReference type="EMBL" id="JBJJXI010000087">
    <property type="protein sequence ID" value="KAL3394989.1"/>
    <property type="molecule type" value="Genomic_DNA"/>
</dbReference>
<evidence type="ECO:0000256" key="4">
    <source>
        <dbReference type="PIRSR" id="PIRSR617939-2"/>
    </source>
</evidence>
<comment type="caution">
    <text evidence="5">The sequence shown here is derived from an EMBL/GenBank/DDBJ whole genome shotgun (WGS) entry which is preliminary data.</text>
</comment>
<dbReference type="AlphaFoldDB" id="A0ABD2WQ18"/>
<keyword evidence="6" id="KW-1185">Reference proteome</keyword>
<evidence type="ECO:0000313" key="5">
    <source>
        <dbReference type="EMBL" id="KAL3394989.1"/>
    </source>
</evidence>
<accession>A0ABD2WQ18</accession>
<dbReference type="EC" id="4.3.2.9" evidence="1"/>
<dbReference type="InterPro" id="IPR017939">
    <property type="entry name" value="G-Glutamylcylcotransferase"/>
</dbReference>
<dbReference type="Pfam" id="PF13772">
    <property type="entry name" value="AIG2_2"/>
    <property type="match status" value="1"/>
</dbReference>
<keyword evidence="2" id="KW-0456">Lyase</keyword>
<feature type="binding site" evidence="4">
    <location>
        <begin position="7"/>
        <end position="12"/>
    </location>
    <ligand>
        <name>substrate</name>
    </ligand>
</feature>
<proteinExistence type="predicted"/>
<evidence type="ECO:0000256" key="3">
    <source>
        <dbReference type="PIRSR" id="PIRSR617939-1"/>
    </source>
</evidence>
<dbReference type="Proteomes" id="UP001627154">
    <property type="component" value="Unassembled WGS sequence"/>
</dbReference>
<sequence length="178" mass="20573">MPNTFLYFAYGSNMLTKRIHINNPTAVQKYIGVLKDHRLDFIWFSKRWGGCASTVVPTFGSEVWGVVWEIDLCDLPALDWQENVQDNLYYRKNITVTTEAGENVDCYVYEQCVLPEEHVEPGSLPEDRQPSLIYLNTMINGAKEFNLPNGYIEFLKSFKHNGYNTTVEVVSILFEIFK</sequence>
<name>A0ABD2WQ18_9HYME</name>
<dbReference type="PANTHER" id="PTHR12935">
    <property type="entry name" value="GAMMA-GLUTAMYLCYCLOTRANSFERASE"/>
    <property type="match status" value="1"/>
</dbReference>
<dbReference type="InterPro" id="IPR036568">
    <property type="entry name" value="GGCT-like_sf"/>
</dbReference>
<dbReference type="CDD" id="cd06661">
    <property type="entry name" value="GGCT_like"/>
    <property type="match status" value="1"/>
</dbReference>
<reference evidence="5 6" key="1">
    <citation type="journal article" date="2024" name="bioRxiv">
        <title>A reference genome for Trichogramma kaykai: A tiny desert-dwelling parasitoid wasp with competing sex-ratio distorters.</title>
        <authorList>
            <person name="Culotta J."/>
            <person name="Lindsey A.R."/>
        </authorList>
    </citation>
    <scope>NUCLEOTIDE SEQUENCE [LARGE SCALE GENOMIC DNA]</scope>
    <source>
        <strain evidence="5 6">KSX58</strain>
    </source>
</reference>
<dbReference type="Gene3D" id="3.10.490.10">
    <property type="entry name" value="Gamma-glutamyl cyclotransferase-like"/>
    <property type="match status" value="1"/>
</dbReference>